<protein>
    <submittedName>
        <fullName evidence="1">Uncharacterized protein</fullName>
    </submittedName>
</protein>
<keyword evidence="2" id="KW-1185">Reference proteome</keyword>
<dbReference type="EMBL" id="CM055735">
    <property type="protein sequence ID" value="KAJ8007946.1"/>
    <property type="molecule type" value="Genomic_DNA"/>
</dbReference>
<evidence type="ECO:0000313" key="1">
    <source>
        <dbReference type="EMBL" id="KAJ8007946.1"/>
    </source>
</evidence>
<sequence>MFISSSVETGRKVSPNKAGLFFACLSHLHWLRNYIKLQEIRTSIQAKTQRCTRPLKLKKNYNCSRLIVVPSETRAFGAETTQLNYRHQLQDKEKSKFLLTQPIVKTIMKPRGVLIGFFLITGILYMTEGQLALGVPSLRCKCPKFVESLNPDLIVACTRYSPRPHCPKAEIIVTLKGRKKEKACLDPNGNFVKGLYNGKHKNKMC</sequence>
<evidence type="ECO:0000313" key="2">
    <source>
        <dbReference type="Proteomes" id="UP001157502"/>
    </source>
</evidence>
<comment type="caution">
    <text evidence="1">The sequence shown here is derived from an EMBL/GenBank/DDBJ whole genome shotgun (WGS) entry which is preliminary data.</text>
</comment>
<dbReference type="Proteomes" id="UP001157502">
    <property type="component" value="Chromosome 8"/>
</dbReference>
<name>A0ACC2GW68_DALPE</name>
<proteinExistence type="predicted"/>
<organism evidence="1 2">
    <name type="scientific">Dallia pectoralis</name>
    <name type="common">Alaska blackfish</name>
    <dbReference type="NCBI Taxonomy" id="75939"/>
    <lineage>
        <taxon>Eukaryota</taxon>
        <taxon>Metazoa</taxon>
        <taxon>Chordata</taxon>
        <taxon>Craniata</taxon>
        <taxon>Vertebrata</taxon>
        <taxon>Euteleostomi</taxon>
        <taxon>Actinopterygii</taxon>
        <taxon>Neopterygii</taxon>
        <taxon>Teleostei</taxon>
        <taxon>Protacanthopterygii</taxon>
        <taxon>Esociformes</taxon>
        <taxon>Umbridae</taxon>
        <taxon>Dallia</taxon>
    </lineage>
</organism>
<gene>
    <name evidence="1" type="ORF">DPEC_G00099460</name>
</gene>
<reference evidence="1" key="1">
    <citation type="submission" date="2021-05" db="EMBL/GenBank/DDBJ databases">
        <authorList>
            <person name="Pan Q."/>
            <person name="Jouanno E."/>
            <person name="Zahm M."/>
            <person name="Klopp C."/>
            <person name="Cabau C."/>
            <person name="Louis A."/>
            <person name="Berthelot C."/>
            <person name="Parey E."/>
            <person name="Roest Crollius H."/>
            <person name="Montfort J."/>
            <person name="Robinson-Rechavi M."/>
            <person name="Bouchez O."/>
            <person name="Lampietro C."/>
            <person name="Lopez Roques C."/>
            <person name="Donnadieu C."/>
            <person name="Postlethwait J."/>
            <person name="Bobe J."/>
            <person name="Dillon D."/>
            <person name="Chandos A."/>
            <person name="von Hippel F."/>
            <person name="Guiguen Y."/>
        </authorList>
    </citation>
    <scope>NUCLEOTIDE SEQUENCE</scope>
    <source>
        <strain evidence="1">YG-Jan2019</strain>
    </source>
</reference>
<accession>A0ACC2GW68</accession>